<accession>A0A438D4Z4</accession>
<protein>
    <submittedName>
        <fullName evidence="2">Uncharacterized protein</fullName>
    </submittedName>
</protein>
<proteinExistence type="predicted"/>
<evidence type="ECO:0000313" key="2">
    <source>
        <dbReference type="EMBL" id="RVW30514.1"/>
    </source>
</evidence>
<feature type="compositionally biased region" description="Polar residues" evidence="1">
    <location>
        <begin position="196"/>
        <end position="205"/>
    </location>
</feature>
<comment type="caution">
    <text evidence="2">The sequence shown here is derived from an EMBL/GenBank/DDBJ whole genome shotgun (WGS) entry which is preliminary data.</text>
</comment>
<gene>
    <name evidence="2" type="ORF">CK203_098837</name>
</gene>
<name>A0A438D4Z4_VITVI</name>
<dbReference type="EMBL" id="QGNW01001796">
    <property type="protein sequence ID" value="RVW30514.1"/>
    <property type="molecule type" value="Genomic_DNA"/>
</dbReference>
<feature type="region of interest" description="Disordered" evidence="1">
    <location>
        <begin position="183"/>
        <end position="205"/>
    </location>
</feature>
<evidence type="ECO:0000256" key="1">
    <source>
        <dbReference type="SAM" id="MobiDB-lite"/>
    </source>
</evidence>
<dbReference type="Proteomes" id="UP000288805">
    <property type="component" value="Unassembled WGS sequence"/>
</dbReference>
<sequence length="205" mass="23825">MSEVRSMGRHRISVGDLLHTACRLRKERRSVAPSWLCFNIGTVCGNTKRICQHPQKVSHQPWAMKVILTGVKEWKDASERTSDKCRPYSKKQEGSERRTRCYRFKRLHQAFPVANNRVNKRTPSRTRRQHTLEMQSPSLACTMYGLMKDPYRVIGRKLELHSCLIKMRRDRKSQLSDAMCARLGPQTPNMEKPRVATTQEAYPSP</sequence>
<evidence type="ECO:0000313" key="3">
    <source>
        <dbReference type="Proteomes" id="UP000288805"/>
    </source>
</evidence>
<dbReference type="AlphaFoldDB" id="A0A438D4Z4"/>
<organism evidence="2 3">
    <name type="scientific">Vitis vinifera</name>
    <name type="common">Grape</name>
    <dbReference type="NCBI Taxonomy" id="29760"/>
    <lineage>
        <taxon>Eukaryota</taxon>
        <taxon>Viridiplantae</taxon>
        <taxon>Streptophyta</taxon>
        <taxon>Embryophyta</taxon>
        <taxon>Tracheophyta</taxon>
        <taxon>Spermatophyta</taxon>
        <taxon>Magnoliopsida</taxon>
        <taxon>eudicotyledons</taxon>
        <taxon>Gunneridae</taxon>
        <taxon>Pentapetalae</taxon>
        <taxon>rosids</taxon>
        <taxon>Vitales</taxon>
        <taxon>Vitaceae</taxon>
        <taxon>Viteae</taxon>
        <taxon>Vitis</taxon>
    </lineage>
</organism>
<reference evidence="2 3" key="1">
    <citation type="journal article" date="2018" name="PLoS Genet.">
        <title>Population sequencing reveals clonal diversity and ancestral inbreeding in the grapevine cultivar Chardonnay.</title>
        <authorList>
            <person name="Roach M.J."/>
            <person name="Johnson D.L."/>
            <person name="Bohlmann J."/>
            <person name="van Vuuren H.J."/>
            <person name="Jones S.J."/>
            <person name="Pretorius I.S."/>
            <person name="Schmidt S.A."/>
            <person name="Borneman A.R."/>
        </authorList>
    </citation>
    <scope>NUCLEOTIDE SEQUENCE [LARGE SCALE GENOMIC DNA]</scope>
    <source>
        <strain evidence="3">cv. Chardonnay</strain>
        <tissue evidence="2">Leaf</tissue>
    </source>
</reference>